<dbReference type="Gene3D" id="1.10.357.10">
    <property type="entry name" value="Tetracycline Repressor, domain 2"/>
    <property type="match status" value="1"/>
</dbReference>
<name>A0ABP9FXP4_9MICC</name>
<gene>
    <name evidence="4" type="ORF">GCM10025790_17740</name>
</gene>
<sequence>MAGSEPALHSSVMTETEPVAVRAKRLPREQRRIQLLDCALHVFVAKGFHAASMDDIAEVAQVSKPVLYQHFPGKHELFIDLLETQLGQLREELTAALSAHQDNEQRVTGTITAFYEFIAREDEAYRLIFASGMDNDEEVSERLDRFHDAMATAIAEVIVDDTGQPMAEATMLGHGLIGMATSAARHWSRLSERPALGVSAQLTSRLAWRGISGFPKENES</sequence>
<dbReference type="SUPFAM" id="SSF48498">
    <property type="entry name" value="Tetracyclin repressor-like, C-terminal domain"/>
    <property type="match status" value="1"/>
</dbReference>
<dbReference type="InterPro" id="IPR009057">
    <property type="entry name" value="Homeodomain-like_sf"/>
</dbReference>
<dbReference type="PROSITE" id="PS50977">
    <property type="entry name" value="HTH_TETR_2"/>
    <property type="match status" value="1"/>
</dbReference>
<protein>
    <submittedName>
        <fullName evidence="4">TetR/AcrR family transcriptional regulator</fullName>
    </submittedName>
</protein>
<dbReference type="InterPro" id="IPR001647">
    <property type="entry name" value="HTH_TetR"/>
</dbReference>
<dbReference type="Pfam" id="PF00440">
    <property type="entry name" value="TetR_N"/>
    <property type="match status" value="1"/>
</dbReference>
<keyword evidence="5" id="KW-1185">Reference proteome</keyword>
<dbReference type="PANTHER" id="PTHR30055">
    <property type="entry name" value="HTH-TYPE TRANSCRIPTIONAL REGULATOR RUTR"/>
    <property type="match status" value="1"/>
</dbReference>
<proteinExistence type="predicted"/>
<dbReference type="InterPro" id="IPR036271">
    <property type="entry name" value="Tet_transcr_reg_TetR-rel_C_sf"/>
</dbReference>
<dbReference type="PRINTS" id="PR00455">
    <property type="entry name" value="HTHTETR"/>
</dbReference>
<organism evidence="4 5">
    <name type="scientific">Nesterenkonia rhizosphaerae</name>
    <dbReference type="NCBI Taxonomy" id="1348272"/>
    <lineage>
        <taxon>Bacteria</taxon>
        <taxon>Bacillati</taxon>
        <taxon>Actinomycetota</taxon>
        <taxon>Actinomycetes</taxon>
        <taxon>Micrococcales</taxon>
        <taxon>Micrococcaceae</taxon>
        <taxon>Nesterenkonia</taxon>
    </lineage>
</organism>
<dbReference type="InterPro" id="IPR023772">
    <property type="entry name" value="DNA-bd_HTH_TetR-type_CS"/>
</dbReference>
<dbReference type="EMBL" id="BAABLW010000007">
    <property type="protein sequence ID" value="GAA4921647.1"/>
    <property type="molecule type" value="Genomic_DNA"/>
</dbReference>
<evidence type="ECO:0000313" key="5">
    <source>
        <dbReference type="Proteomes" id="UP001500368"/>
    </source>
</evidence>
<dbReference type="PROSITE" id="PS01081">
    <property type="entry name" value="HTH_TETR_1"/>
    <property type="match status" value="1"/>
</dbReference>
<evidence type="ECO:0000313" key="4">
    <source>
        <dbReference type="EMBL" id="GAA4921647.1"/>
    </source>
</evidence>
<evidence type="ECO:0000256" key="1">
    <source>
        <dbReference type="ARBA" id="ARBA00023125"/>
    </source>
</evidence>
<feature type="DNA-binding region" description="H-T-H motif" evidence="2">
    <location>
        <begin position="52"/>
        <end position="71"/>
    </location>
</feature>
<evidence type="ECO:0000256" key="2">
    <source>
        <dbReference type="PROSITE-ProRule" id="PRU00335"/>
    </source>
</evidence>
<comment type="caution">
    <text evidence="4">The sequence shown here is derived from an EMBL/GenBank/DDBJ whole genome shotgun (WGS) entry which is preliminary data.</text>
</comment>
<reference evidence="5" key="1">
    <citation type="journal article" date="2019" name="Int. J. Syst. Evol. Microbiol.">
        <title>The Global Catalogue of Microorganisms (GCM) 10K type strain sequencing project: providing services to taxonomists for standard genome sequencing and annotation.</title>
        <authorList>
            <consortium name="The Broad Institute Genomics Platform"/>
            <consortium name="The Broad Institute Genome Sequencing Center for Infectious Disease"/>
            <person name="Wu L."/>
            <person name="Ma J."/>
        </authorList>
    </citation>
    <scope>NUCLEOTIDE SEQUENCE [LARGE SCALE GENOMIC DNA]</scope>
    <source>
        <strain evidence="5">JCM 19129</strain>
    </source>
</reference>
<evidence type="ECO:0000259" key="3">
    <source>
        <dbReference type="PROSITE" id="PS50977"/>
    </source>
</evidence>
<dbReference type="InterPro" id="IPR050109">
    <property type="entry name" value="HTH-type_TetR-like_transc_reg"/>
</dbReference>
<dbReference type="Proteomes" id="UP001500368">
    <property type="component" value="Unassembled WGS sequence"/>
</dbReference>
<keyword evidence="1 2" id="KW-0238">DNA-binding</keyword>
<feature type="domain" description="HTH tetR-type" evidence="3">
    <location>
        <begin position="29"/>
        <end position="89"/>
    </location>
</feature>
<dbReference type="PANTHER" id="PTHR30055:SF160">
    <property type="entry name" value="TRANSCRIPTIONAL REGULATORY PROTEIN (PROBABLY ASNC-FAMILY)-RELATED"/>
    <property type="match status" value="1"/>
</dbReference>
<accession>A0ABP9FXP4</accession>
<dbReference type="SUPFAM" id="SSF46689">
    <property type="entry name" value="Homeodomain-like"/>
    <property type="match status" value="1"/>
</dbReference>